<keyword evidence="2" id="KW-1185">Reference proteome</keyword>
<dbReference type="AlphaFoldDB" id="A0A939MQF7"/>
<protein>
    <submittedName>
        <fullName evidence="1">Uncharacterized protein</fullName>
    </submittedName>
</protein>
<reference evidence="1" key="1">
    <citation type="submission" date="2021-03" db="EMBL/GenBank/DDBJ databases">
        <title>Leucobacter chromiisoli sp. nov., isolated from chromium-containing soil of chemical plant.</title>
        <authorList>
            <person name="Xu Z."/>
        </authorList>
    </citation>
    <scope>NUCLEOTIDE SEQUENCE</scope>
    <source>
        <strain evidence="1">S27</strain>
    </source>
</reference>
<proteinExistence type="predicted"/>
<dbReference type="EMBL" id="JAGDYM010000014">
    <property type="protein sequence ID" value="MBO1902812.1"/>
    <property type="molecule type" value="Genomic_DNA"/>
</dbReference>
<sequence>MCATVLWAVNAAAFTPGLRRFTLERIGREPEIAGHRIASEMLRPTSVVFTLTLNMCDCGHAIGSGRSRPAPREATAESWLAWMRGLPQAAPHLTRIAALRAWNPDDHRAVTPIGEQRASIDRLQEATLRALPEGALLAVDYPRPG</sequence>
<comment type="caution">
    <text evidence="1">The sequence shown here is derived from an EMBL/GenBank/DDBJ whole genome shotgun (WGS) entry which is preliminary data.</text>
</comment>
<evidence type="ECO:0000313" key="2">
    <source>
        <dbReference type="Proteomes" id="UP000664382"/>
    </source>
</evidence>
<name>A0A939MQF7_9MICO</name>
<organism evidence="1 2">
    <name type="scientific">Leucobacter weissii</name>
    <dbReference type="NCBI Taxonomy" id="1983706"/>
    <lineage>
        <taxon>Bacteria</taxon>
        <taxon>Bacillati</taxon>
        <taxon>Actinomycetota</taxon>
        <taxon>Actinomycetes</taxon>
        <taxon>Micrococcales</taxon>
        <taxon>Microbacteriaceae</taxon>
        <taxon>Leucobacter</taxon>
    </lineage>
</organism>
<dbReference type="Proteomes" id="UP000664382">
    <property type="component" value="Unassembled WGS sequence"/>
</dbReference>
<gene>
    <name evidence="1" type="ORF">J4H92_12735</name>
</gene>
<dbReference type="RefSeq" id="WP_208098571.1">
    <property type="nucleotide sequence ID" value="NZ_JAGDYM010000014.1"/>
</dbReference>
<accession>A0A939MQF7</accession>
<evidence type="ECO:0000313" key="1">
    <source>
        <dbReference type="EMBL" id="MBO1902812.1"/>
    </source>
</evidence>